<dbReference type="STRING" id="1150368.SAMN02927921_03949"/>
<dbReference type="Pfam" id="PF09190">
    <property type="entry name" value="DALR_2"/>
    <property type="match status" value="1"/>
</dbReference>
<dbReference type="SUPFAM" id="SSF52374">
    <property type="entry name" value="Nucleotidylyl transferase"/>
    <property type="match status" value="1"/>
</dbReference>
<evidence type="ECO:0000256" key="1">
    <source>
        <dbReference type="ARBA" id="ARBA00004496"/>
    </source>
</evidence>
<dbReference type="Gene3D" id="3.40.50.620">
    <property type="entry name" value="HUPs"/>
    <property type="match status" value="1"/>
</dbReference>
<dbReference type="InterPro" id="IPR015803">
    <property type="entry name" value="Cys-tRNA-ligase"/>
</dbReference>
<evidence type="ECO:0000259" key="13">
    <source>
        <dbReference type="SMART" id="SM00840"/>
    </source>
</evidence>
<dbReference type="GO" id="GO:0008270">
    <property type="term" value="F:zinc ion binding"/>
    <property type="evidence" value="ECO:0007669"/>
    <property type="project" value="UniProtKB-UniRule"/>
</dbReference>
<evidence type="ECO:0000313" key="14">
    <source>
        <dbReference type="EMBL" id="SFW75036.1"/>
    </source>
</evidence>
<evidence type="ECO:0000256" key="6">
    <source>
        <dbReference type="ARBA" id="ARBA00022723"/>
    </source>
</evidence>
<gene>
    <name evidence="12" type="primary">cysS</name>
    <name evidence="14" type="ORF">SAMN02927921_03949</name>
</gene>
<dbReference type="PANTHER" id="PTHR10890:SF3">
    <property type="entry name" value="CYSTEINE--TRNA LIGASE, CYTOPLASMIC"/>
    <property type="match status" value="1"/>
</dbReference>
<dbReference type="OrthoDB" id="9815130at2"/>
<keyword evidence="7 12" id="KW-0547">Nucleotide-binding</keyword>
<evidence type="ECO:0000256" key="12">
    <source>
        <dbReference type="HAMAP-Rule" id="MF_00041"/>
    </source>
</evidence>
<dbReference type="SMART" id="SM00840">
    <property type="entry name" value="DALR_2"/>
    <property type="match status" value="1"/>
</dbReference>
<sequence length="495" mass="56101">MQLYQNQKLKLYNSITGNKELFEPINEGYVGMYVCGPTVYNYVHLGNCRTFISFDLVFRYLKHLGYKVRYVRNITDAGHLENDADAGEDRIAKKARLEQIEPMEVVQRYTVDFHNTLARFNNLPPSIEPTATGHIIEQIDIIKDILDKGFAYEINGSVYFDVIKFNTTTKYGKLSGRNIEDLIHNTRELDGQTDKKNPQDFALWKKAEPQHIMRWPSPWSDGFPGWHLECTAMSTKYLGEKFDIHGGGMDLKFPHHECEIAQAEACNGHTPVNYWMHANMLTLNGKKMAKSTGNNILPNEIFTGDNDILSKPFSPAVVRFFILQAHYRSVLDFSNDALLASEKGFNRLMEAIHLLDELRVSPQTSGTDTASWRQKCYDAMNDDFNSPVLIAHLFDMVKYINQVKEGKASISEADLTLVKDTIHAFVFDVLGLVDVSASQEDSTDKLSGVVELLIRLRAEARANKDFATSDKIRDELAEMGIQLKDGKEGTTFSVS</sequence>
<dbReference type="CDD" id="cd00672">
    <property type="entry name" value="CysRS_core"/>
    <property type="match status" value="1"/>
</dbReference>
<dbReference type="GO" id="GO:0005829">
    <property type="term" value="C:cytosol"/>
    <property type="evidence" value="ECO:0007669"/>
    <property type="project" value="TreeGrafter"/>
</dbReference>
<comment type="similarity">
    <text evidence="2 12">Belongs to the class-I aminoacyl-tRNA synthetase family.</text>
</comment>
<dbReference type="InterPro" id="IPR024909">
    <property type="entry name" value="Cys-tRNA/MSH_ligase"/>
</dbReference>
<dbReference type="InterPro" id="IPR032678">
    <property type="entry name" value="tRNA-synt_1_cat_dom"/>
</dbReference>
<dbReference type="AlphaFoldDB" id="A0A1K1RTC3"/>
<dbReference type="GO" id="GO:0006423">
    <property type="term" value="P:cysteinyl-tRNA aminoacylation"/>
    <property type="evidence" value="ECO:0007669"/>
    <property type="project" value="UniProtKB-UniRule"/>
</dbReference>
<evidence type="ECO:0000256" key="9">
    <source>
        <dbReference type="ARBA" id="ARBA00022840"/>
    </source>
</evidence>
<dbReference type="PANTHER" id="PTHR10890">
    <property type="entry name" value="CYSTEINYL-TRNA SYNTHETASE"/>
    <property type="match status" value="1"/>
</dbReference>
<feature type="domain" description="Cysteinyl-tRNA synthetase class Ia DALR" evidence="13">
    <location>
        <begin position="375"/>
        <end position="441"/>
    </location>
</feature>
<evidence type="ECO:0000256" key="8">
    <source>
        <dbReference type="ARBA" id="ARBA00022833"/>
    </source>
</evidence>
<evidence type="ECO:0000256" key="5">
    <source>
        <dbReference type="ARBA" id="ARBA00022598"/>
    </source>
</evidence>
<dbReference type="RefSeq" id="WP_072319182.1">
    <property type="nucleotide sequence ID" value="NZ_FPJE01000034.1"/>
</dbReference>
<dbReference type="GO" id="GO:0005524">
    <property type="term" value="F:ATP binding"/>
    <property type="evidence" value="ECO:0007669"/>
    <property type="project" value="UniProtKB-UniRule"/>
</dbReference>
<evidence type="ECO:0000256" key="11">
    <source>
        <dbReference type="ARBA" id="ARBA00023146"/>
    </source>
</evidence>
<comment type="subunit">
    <text evidence="3 12">Monomer.</text>
</comment>
<dbReference type="Gene3D" id="1.20.120.1910">
    <property type="entry name" value="Cysteine-tRNA ligase, C-terminal anti-codon recognition domain"/>
    <property type="match status" value="1"/>
</dbReference>
<evidence type="ECO:0000256" key="10">
    <source>
        <dbReference type="ARBA" id="ARBA00022917"/>
    </source>
</evidence>
<dbReference type="EC" id="6.1.1.16" evidence="12"/>
<dbReference type="InterPro" id="IPR056411">
    <property type="entry name" value="CysS_C"/>
</dbReference>
<dbReference type="NCBIfam" id="TIGR00435">
    <property type="entry name" value="cysS"/>
    <property type="match status" value="1"/>
</dbReference>
<evidence type="ECO:0000256" key="3">
    <source>
        <dbReference type="ARBA" id="ARBA00011245"/>
    </source>
</evidence>
<reference evidence="14 15" key="1">
    <citation type="submission" date="2016-11" db="EMBL/GenBank/DDBJ databases">
        <authorList>
            <person name="Jaros S."/>
            <person name="Januszkiewicz K."/>
            <person name="Wedrychowicz H."/>
        </authorList>
    </citation>
    <scope>NUCLEOTIDE SEQUENCE [LARGE SCALE GENOMIC DNA]</scope>
    <source>
        <strain evidence="14 15">CGMCC 1.12145</strain>
    </source>
</reference>
<evidence type="ECO:0000256" key="2">
    <source>
        <dbReference type="ARBA" id="ARBA00005594"/>
    </source>
</evidence>
<accession>A0A1K1RTC3</accession>
<organism evidence="14 15">
    <name type="scientific">Sinomicrobium oceani</name>
    <dbReference type="NCBI Taxonomy" id="1150368"/>
    <lineage>
        <taxon>Bacteria</taxon>
        <taxon>Pseudomonadati</taxon>
        <taxon>Bacteroidota</taxon>
        <taxon>Flavobacteriia</taxon>
        <taxon>Flavobacteriales</taxon>
        <taxon>Flavobacteriaceae</taxon>
        <taxon>Sinomicrobium</taxon>
    </lineage>
</organism>
<feature type="binding site" evidence="12">
    <location>
        <position position="255"/>
    </location>
    <ligand>
        <name>Zn(2+)</name>
        <dbReference type="ChEBI" id="CHEBI:29105"/>
    </ligand>
</feature>
<evidence type="ECO:0000313" key="15">
    <source>
        <dbReference type="Proteomes" id="UP000182248"/>
    </source>
</evidence>
<dbReference type="Proteomes" id="UP000182248">
    <property type="component" value="Unassembled WGS sequence"/>
</dbReference>
<protein>
    <recommendedName>
        <fullName evidence="12">Cysteine--tRNA ligase</fullName>
        <ecNumber evidence="12">6.1.1.16</ecNumber>
    </recommendedName>
    <alternativeName>
        <fullName evidence="12">Cysteinyl-tRNA synthetase</fullName>
        <shortName evidence="12">CysRS</shortName>
    </alternativeName>
</protein>
<feature type="short sequence motif" description="'HIGH' region" evidence="12">
    <location>
        <begin position="37"/>
        <end position="47"/>
    </location>
</feature>
<dbReference type="InterPro" id="IPR009080">
    <property type="entry name" value="tRNAsynth_Ia_anticodon-bd"/>
</dbReference>
<feature type="binding site" evidence="12">
    <location>
        <position position="35"/>
    </location>
    <ligand>
        <name>Zn(2+)</name>
        <dbReference type="ChEBI" id="CHEBI:29105"/>
    </ligand>
</feature>
<dbReference type="GO" id="GO:0004817">
    <property type="term" value="F:cysteine-tRNA ligase activity"/>
    <property type="evidence" value="ECO:0007669"/>
    <property type="project" value="UniProtKB-UniRule"/>
</dbReference>
<dbReference type="SUPFAM" id="SSF47323">
    <property type="entry name" value="Anticodon-binding domain of a subclass of class I aminoacyl-tRNA synthetases"/>
    <property type="match status" value="1"/>
</dbReference>
<comment type="catalytic activity">
    <reaction evidence="12">
        <text>tRNA(Cys) + L-cysteine + ATP = L-cysteinyl-tRNA(Cys) + AMP + diphosphate</text>
        <dbReference type="Rhea" id="RHEA:17773"/>
        <dbReference type="Rhea" id="RHEA-COMP:9661"/>
        <dbReference type="Rhea" id="RHEA-COMP:9679"/>
        <dbReference type="ChEBI" id="CHEBI:30616"/>
        <dbReference type="ChEBI" id="CHEBI:33019"/>
        <dbReference type="ChEBI" id="CHEBI:35235"/>
        <dbReference type="ChEBI" id="CHEBI:78442"/>
        <dbReference type="ChEBI" id="CHEBI:78517"/>
        <dbReference type="ChEBI" id="CHEBI:456215"/>
        <dbReference type="EC" id="6.1.1.16"/>
    </reaction>
</comment>
<dbReference type="InterPro" id="IPR015273">
    <property type="entry name" value="Cys-tRNA-synt_Ia_DALR"/>
</dbReference>
<dbReference type="Pfam" id="PF01406">
    <property type="entry name" value="tRNA-synt_1e"/>
    <property type="match status" value="1"/>
</dbReference>
<keyword evidence="10 12" id="KW-0648">Protein biosynthesis</keyword>
<keyword evidence="5 12" id="KW-0436">Ligase</keyword>
<keyword evidence="15" id="KW-1185">Reference proteome</keyword>
<comment type="subcellular location">
    <subcellularLocation>
        <location evidence="1 12">Cytoplasm</location>
    </subcellularLocation>
</comment>
<feature type="short sequence motif" description="'KMSKS' region" evidence="12">
    <location>
        <begin position="287"/>
        <end position="291"/>
    </location>
</feature>
<dbReference type="HAMAP" id="MF_00041">
    <property type="entry name" value="Cys_tRNA_synth"/>
    <property type="match status" value="1"/>
</dbReference>
<feature type="binding site" evidence="12">
    <location>
        <position position="290"/>
    </location>
    <ligand>
        <name>ATP</name>
        <dbReference type="ChEBI" id="CHEBI:30616"/>
    </ligand>
</feature>
<name>A0A1K1RTC3_9FLAO</name>
<keyword evidence="6 12" id="KW-0479">Metal-binding</keyword>
<keyword evidence="4 12" id="KW-0963">Cytoplasm</keyword>
<dbReference type="InterPro" id="IPR014729">
    <property type="entry name" value="Rossmann-like_a/b/a_fold"/>
</dbReference>
<proteinExistence type="inferred from homology"/>
<keyword evidence="11 12" id="KW-0030">Aminoacyl-tRNA synthetase</keyword>
<feature type="binding site" evidence="12">
    <location>
        <position position="230"/>
    </location>
    <ligand>
        <name>Zn(2+)</name>
        <dbReference type="ChEBI" id="CHEBI:29105"/>
    </ligand>
</feature>
<evidence type="ECO:0000256" key="4">
    <source>
        <dbReference type="ARBA" id="ARBA00022490"/>
    </source>
</evidence>
<feature type="binding site" evidence="12">
    <location>
        <position position="259"/>
    </location>
    <ligand>
        <name>Zn(2+)</name>
        <dbReference type="ChEBI" id="CHEBI:29105"/>
    </ligand>
</feature>
<dbReference type="PRINTS" id="PR00983">
    <property type="entry name" value="TRNASYNTHCYS"/>
</dbReference>
<dbReference type="Pfam" id="PF23493">
    <property type="entry name" value="CysS_C"/>
    <property type="match status" value="1"/>
</dbReference>
<keyword evidence="8 12" id="KW-0862">Zinc</keyword>
<keyword evidence="9 12" id="KW-0067">ATP-binding</keyword>
<evidence type="ECO:0000256" key="7">
    <source>
        <dbReference type="ARBA" id="ARBA00022741"/>
    </source>
</evidence>
<dbReference type="EMBL" id="FPJE01000034">
    <property type="protein sequence ID" value="SFW75036.1"/>
    <property type="molecule type" value="Genomic_DNA"/>
</dbReference>
<comment type="cofactor">
    <cofactor evidence="12">
        <name>Zn(2+)</name>
        <dbReference type="ChEBI" id="CHEBI:29105"/>
    </cofactor>
    <text evidence="12">Binds 1 zinc ion per subunit.</text>
</comment>